<keyword evidence="2" id="KW-1185">Reference proteome</keyword>
<dbReference type="RefSeq" id="WP_145257846.1">
    <property type="nucleotide sequence ID" value="NZ_CP036279.1"/>
</dbReference>
<reference evidence="1 2" key="1">
    <citation type="submission" date="2019-02" db="EMBL/GenBank/DDBJ databases">
        <title>Deep-cultivation of Planctomycetes and their phenomic and genomic characterization uncovers novel biology.</title>
        <authorList>
            <person name="Wiegand S."/>
            <person name="Jogler M."/>
            <person name="Boedeker C."/>
            <person name="Pinto D."/>
            <person name="Vollmers J."/>
            <person name="Rivas-Marin E."/>
            <person name="Kohn T."/>
            <person name="Peeters S.H."/>
            <person name="Heuer A."/>
            <person name="Rast P."/>
            <person name="Oberbeckmann S."/>
            <person name="Bunk B."/>
            <person name="Jeske O."/>
            <person name="Meyerdierks A."/>
            <person name="Storesund J.E."/>
            <person name="Kallscheuer N."/>
            <person name="Luecker S."/>
            <person name="Lage O.M."/>
            <person name="Pohl T."/>
            <person name="Merkel B.J."/>
            <person name="Hornburger P."/>
            <person name="Mueller R.-W."/>
            <person name="Bruemmer F."/>
            <person name="Labrenz M."/>
            <person name="Spormann A.M."/>
            <person name="Op den Camp H."/>
            <person name="Overmann J."/>
            <person name="Amann R."/>
            <person name="Jetten M.S.M."/>
            <person name="Mascher T."/>
            <person name="Medema M.H."/>
            <person name="Devos D.P."/>
            <person name="Kaster A.-K."/>
            <person name="Ovreas L."/>
            <person name="Rohde M."/>
            <person name="Galperin M.Y."/>
            <person name="Jogler C."/>
        </authorList>
    </citation>
    <scope>NUCLEOTIDE SEQUENCE [LARGE SCALE GENOMIC DNA]</scope>
    <source>
        <strain evidence="1 2">Pan216</strain>
    </source>
</reference>
<name>A0A518B2L3_9BACT</name>
<proteinExistence type="predicted"/>
<dbReference type="AlphaFoldDB" id="A0A518B2L3"/>
<organism evidence="1 2">
    <name type="scientific">Kolteria novifilia</name>
    <dbReference type="NCBI Taxonomy" id="2527975"/>
    <lineage>
        <taxon>Bacteria</taxon>
        <taxon>Pseudomonadati</taxon>
        <taxon>Planctomycetota</taxon>
        <taxon>Planctomycetia</taxon>
        <taxon>Kolteriales</taxon>
        <taxon>Kolteriaceae</taxon>
        <taxon>Kolteria</taxon>
    </lineage>
</organism>
<evidence type="ECO:0000313" key="1">
    <source>
        <dbReference type="EMBL" id="QDU61229.1"/>
    </source>
</evidence>
<sequence length="148" mass="15419">MGTYSAVAEVTAGADTTIMNITGGTAARVKVKYISVTSSSAPADTQTKLQLLRSTSVGTSDNDYTPVNLDPGDPKSADATVKTGDFSGEPTATIVLHEFALNQRGSYQFHAPEKAEFVSTVAANNGISLKCVSSSGTPEINATIVWEE</sequence>
<dbReference type="EMBL" id="CP036279">
    <property type="protein sequence ID" value="QDU61229.1"/>
    <property type="molecule type" value="Genomic_DNA"/>
</dbReference>
<gene>
    <name evidence="1" type="ORF">Pan216_20830</name>
</gene>
<accession>A0A518B2L3</accession>
<dbReference type="KEGG" id="knv:Pan216_20830"/>
<evidence type="ECO:0000313" key="2">
    <source>
        <dbReference type="Proteomes" id="UP000317093"/>
    </source>
</evidence>
<protein>
    <submittedName>
        <fullName evidence="1">Uncharacterized protein</fullName>
    </submittedName>
</protein>
<dbReference type="Proteomes" id="UP000317093">
    <property type="component" value="Chromosome"/>
</dbReference>